<protein>
    <submittedName>
        <fullName evidence="2">11460_t:CDS:1</fullName>
    </submittedName>
</protein>
<accession>A0A9N9E7S6</accession>
<name>A0A9N9E7S6_9GLOM</name>
<proteinExistence type="predicted"/>
<sequence>KKMSDEEVKKGSELKTAEQIKEFLTENIKEDEKAEFVKHLSELSEVEQPTGNTEEEKANNFLTTKKAEVVIKTIFNYKLKKDDSFQNEIQAEMETKKDNNEQKLDEKVYPKENGKYTREAMARYLYEKKTVQSHQFSAKSSDSQNSPSSRGSH</sequence>
<gene>
    <name evidence="2" type="ORF">AGERDE_LOCUS11925</name>
</gene>
<organism evidence="2 3">
    <name type="scientific">Ambispora gerdemannii</name>
    <dbReference type="NCBI Taxonomy" id="144530"/>
    <lineage>
        <taxon>Eukaryota</taxon>
        <taxon>Fungi</taxon>
        <taxon>Fungi incertae sedis</taxon>
        <taxon>Mucoromycota</taxon>
        <taxon>Glomeromycotina</taxon>
        <taxon>Glomeromycetes</taxon>
        <taxon>Archaeosporales</taxon>
        <taxon>Ambisporaceae</taxon>
        <taxon>Ambispora</taxon>
    </lineage>
</organism>
<dbReference type="AlphaFoldDB" id="A0A9N9E7S6"/>
<reference evidence="2" key="1">
    <citation type="submission" date="2021-06" db="EMBL/GenBank/DDBJ databases">
        <authorList>
            <person name="Kallberg Y."/>
            <person name="Tangrot J."/>
            <person name="Rosling A."/>
        </authorList>
    </citation>
    <scope>NUCLEOTIDE SEQUENCE</scope>
    <source>
        <strain evidence="2">MT106</strain>
    </source>
</reference>
<evidence type="ECO:0000313" key="2">
    <source>
        <dbReference type="EMBL" id="CAG8663348.1"/>
    </source>
</evidence>
<dbReference type="Proteomes" id="UP000789831">
    <property type="component" value="Unassembled WGS sequence"/>
</dbReference>
<dbReference type="OrthoDB" id="2447631at2759"/>
<keyword evidence="3" id="KW-1185">Reference proteome</keyword>
<feature type="region of interest" description="Disordered" evidence="1">
    <location>
        <begin position="91"/>
        <end position="113"/>
    </location>
</feature>
<evidence type="ECO:0000313" key="3">
    <source>
        <dbReference type="Proteomes" id="UP000789831"/>
    </source>
</evidence>
<feature type="region of interest" description="Disordered" evidence="1">
    <location>
        <begin position="132"/>
        <end position="153"/>
    </location>
</feature>
<evidence type="ECO:0000256" key="1">
    <source>
        <dbReference type="SAM" id="MobiDB-lite"/>
    </source>
</evidence>
<feature type="compositionally biased region" description="Basic and acidic residues" evidence="1">
    <location>
        <begin position="93"/>
        <end position="113"/>
    </location>
</feature>
<comment type="caution">
    <text evidence="2">The sequence shown here is derived from an EMBL/GenBank/DDBJ whole genome shotgun (WGS) entry which is preliminary data.</text>
</comment>
<feature type="non-terminal residue" evidence="2">
    <location>
        <position position="153"/>
    </location>
</feature>
<dbReference type="EMBL" id="CAJVPL010006252">
    <property type="protein sequence ID" value="CAG8663348.1"/>
    <property type="molecule type" value="Genomic_DNA"/>
</dbReference>